<dbReference type="Gene3D" id="3.40.50.280">
    <property type="entry name" value="Cobalamin-binding domain"/>
    <property type="match status" value="1"/>
</dbReference>
<proteinExistence type="inferred from homology"/>
<sequence length="632" mass="65182">MVQSSGDQASSTADAPDAARAAWEQAVAGVLAKARRVDPSEITQPASALLATTTYDDILVDPLYDPSTETPEPTLPGRFPFVRGRDAARDVTRGWHVTALYGGAGTDPAEVNTAILDGLTTGVSALWWSPSTDDPAADLTRALDGVLLDLAPLTVRAGADTAAVGSALFALLDARPDGADPTTTHIGLGADPLTARFVGTDAASVPDTLSLAAAAAARAEPIRAICVDGTVFHDAGASEAQEIGAAVAAGIEYLRLATESGMAVADALDQISFRIAATDAQFETIAKFRAARRVWARVAQVVGAPEHGGAPQHGVTSSAMMTQRDPWVNLLRTTLGAFGAGVGGADQVTVLPFDAALPPDALGVSRTFAERMARNTQLLLLEESHLGRVLDPAAGSWFVEDLTDRMAQAAWEVLQRIDAAGGYTAALDSGSLAEEIAATRARRDDDIAHRRFAVTGVTEFPNLAEKPLTADRVAPTAARYGEAFEQLRDRSDAHLAATGERPSVFLAPLGTVAEYNARTTFAANLMAAGGIAAMDPGPTDDLAEAARSAGATVAVVCGTDKRYATEALDAIASLRSAGVTRVLLAGPRKALAGTAAADDESLGPDGHLTLGVDAVAVLTDLLDMLTSQGAPA</sequence>
<gene>
    <name evidence="8" type="ORF">OG579_02200</name>
</gene>
<dbReference type="InterPro" id="IPR036724">
    <property type="entry name" value="Cobalamin-bd_sf"/>
</dbReference>
<dbReference type="EMBL" id="CP108021">
    <property type="protein sequence ID" value="WUM20669.1"/>
    <property type="molecule type" value="Genomic_DNA"/>
</dbReference>
<name>A0AAU4K3S1_9NOCA</name>
<dbReference type="Pfam" id="PF01642">
    <property type="entry name" value="MM_CoA_mutase"/>
    <property type="match status" value="1"/>
</dbReference>
<dbReference type="PANTHER" id="PTHR48101:SF4">
    <property type="entry name" value="METHYLMALONYL-COA MUTASE, MITOCHONDRIAL"/>
    <property type="match status" value="1"/>
</dbReference>
<feature type="domain" description="Methylmalonyl-CoA mutase alpha/beta chain catalytic" evidence="7">
    <location>
        <begin position="136"/>
        <end position="493"/>
    </location>
</feature>
<dbReference type="Proteomes" id="UP001432128">
    <property type="component" value="Chromosome"/>
</dbReference>
<dbReference type="GO" id="GO:0046872">
    <property type="term" value="F:metal ion binding"/>
    <property type="evidence" value="ECO:0007669"/>
    <property type="project" value="InterPro"/>
</dbReference>
<keyword evidence="9" id="KW-1185">Reference proteome</keyword>
<dbReference type="SUPFAM" id="SSF51703">
    <property type="entry name" value="Cobalamin (vitamin B12)-dependent enzymes"/>
    <property type="match status" value="1"/>
</dbReference>
<dbReference type="SUPFAM" id="SSF52242">
    <property type="entry name" value="Cobalamin (vitamin B12)-binding domain"/>
    <property type="match status" value="1"/>
</dbReference>
<evidence type="ECO:0000259" key="7">
    <source>
        <dbReference type="Pfam" id="PF01642"/>
    </source>
</evidence>
<dbReference type="GO" id="GO:0031419">
    <property type="term" value="F:cobalamin binding"/>
    <property type="evidence" value="ECO:0007669"/>
    <property type="project" value="UniProtKB-KW"/>
</dbReference>
<evidence type="ECO:0000313" key="9">
    <source>
        <dbReference type="Proteomes" id="UP001432128"/>
    </source>
</evidence>
<evidence type="ECO:0000256" key="6">
    <source>
        <dbReference type="ARBA" id="ARBA00023285"/>
    </source>
</evidence>
<protein>
    <submittedName>
        <fullName evidence="8">Methylmalonyl-CoA mutase family protein</fullName>
    </submittedName>
</protein>
<keyword evidence="4" id="KW-0846">Cobalamin</keyword>
<dbReference type="PANTHER" id="PTHR48101">
    <property type="entry name" value="METHYLMALONYL-COA MUTASE, MITOCHONDRIAL-RELATED"/>
    <property type="match status" value="1"/>
</dbReference>
<evidence type="ECO:0000256" key="1">
    <source>
        <dbReference type="ARBA" id="ARBA00001922"/>
    </source>
</evidence>
<evidence type="ECO:0000256" key="2">
    <source>
        <dbReference type="ARBA" id="ARBA00008465"/>
    </source>
</evidence>
<dbReference type="GO" id="GO:0004494">
    <property type="term" value="F:methylmalonyl-CoA mutase activity"/>
    <property type="evidence" value="ECO:0007669"/>
    <property type="project" value="UniProtKB-EC"/>
</dbReference>
<dbReference type="Gene3D" id="3.20.20.240">
    <property type="entry name" value="Methylmalonyl-CoA mutase"/>
    <property type="match status" value="1"/>
</dbReference>
<comment type="similarity">
    <text evidence="2">Belongs to the methylmalonyl-CoA mutase family.</text>
</comment>
<comment type="cofactor">
    <cofactor evidence="1">
        <name>adenosylcob(III)alamin</name>
        <dbReference type="ChEBI" id="CHEBI:18408"/>
    </cofactor>
</comment>
<keyword evidence="5" id="KW-0413">Isomerase</keyword>
<evidence type="ECO:0000256" key="3">
    <source>
        <dbReference type="ARBA" id="ARBA00011870"/>
    </source>
</evidence>
<accession>A0AAU4K3S1</accession>
<evidence type="ECO:0000256" key="5">
    <source>
        <dbReference type="ARBA" id="ARBA00023235"/>
    </source>
</evidence>
<reference evidence="8 9" key="1">
    <citation type="submission" date="2022-10" db="EMBL/GenBank/DDBJ databases">
        <title>The complete genomes of actinobacterial strains from the NBC collection.</title>
        <authorList>
            <person name="Joergensen T.S."/>
            <person name="Alvarez Arevalo M."/>
            <person name="Sterndorff E.B."/>
            <person name="Faurdal D."/>
            <person name="Vuksanovic O."/>
            <person name="Mourched A.-S."/>
            <person name="Charusanti P."/>
            <person name="Shaw S."/>
            <person name="Blin K."/>
            <person name="Weber T."/>
        </authorList>
    </citation>
    <scope>NUCLEOTIDE SEQUENCE [LARGE SCALE GENOMIC DNA]</scope>
    <source>
        <strain evidence="8 9">NBC_00319</strain>
    </source>
</reference>
<dbReference type="InterPro" id="IPR006099">
    <property type="entry name" value="MeMalonylCoA_mutase_a/b_cat"/>
</dbReference>
<keyword evidence="6" id="KW-0170">Cobalt</keyword>
<dbReference type="RefSeq" id="WP_328857910.1">
    <property type="nucleotide sequence ID" value="NZ_CP108021.1"/>
</dbReference>
<evidence type="ECO:0000313" key="8">
    <source>
        <dbReference type="EMBL" id="WUM20669.1"/>
    </source>
</evidence>
<dbReference type="KEGG" id="whr:OG579_02200"/>
<organism evidence="8 9">
    <name type="scientific">Williamsia herbipolensis</name>
    <dbReference type="NCBI Taxonomy" id="1603258"/>
    <lineage>
        <taxon>Bacteria</taxon>
        <taxon>Bacillati</taxon>
        <taxon>Actinomycetota</taxon>
        <taxon>Actinomycetes</taxon>
        <taxon>Mycobacteriales</taxon>
        <taxon>Nocardiaceae</taxon>
        <taxon>Williamsia</taxon>
    </lineage>
</organism>
<dbReference type="InterPro" id="IPR016176">
    <property type="entry name" value="Cbl-dep_enz_cat"/>
</dbReference>
<evidence type="ECO:0000256" key="4">
    <source>
        <dbReference type="ARBA" id="ARBA00022628"/>
    </source>
</evidence>
<comment type="subunit">
    <text evidence="3">Heterodimer of an alpha and a beta chain.</text>
</comment>
<dbReference type="AlphaFoldDB" id="A0AAU4K3S1"/>